<keyword evidence="2" id="KW-0732">Signal</keyword>
<proteinExistence type="predicted"/>
<evidence type="ECO:0000256" key="1">
    <source>
        <dbReference type="SAM" id="Phobius"/>
    </source>
</evidence>
<protein>
    <submittedName>
        <fullName evidence="3">VPLPA-CTERM sorting domain-containing protein</fullName>
    </submittedName>
</protein>
<organism evidence="3 4">
    <name type="scientific">Rhodovulum visakhapatnamense</name>
    <dbReference type="NCBI Taxonomy" id="364297"/>
    <lineage>
        <taxon>Bacteria</taxon>
        <taxon>Pseudomonadati</taxon>
        <taxon>Pseudomonadota</taxon>
        <taxon>Alphaproteobacteria</taxon>
        <taxon>Rhodobacterales</taxon>
        <taxon>Paracoccaceae</taxon>
        <taxon>Rhodovulum</taxon>
    </lineage>
</organism>
<gene>
    <name evidence="3" type="ORF">JMJ92_16715</name>
</gene>
<name>A0ABS1RKL6_9RHOB</name>
<dbReference type="NCBIfam" id="TIGR03370">
    <property type="entry name" value="VPLPA-CTERM"/>
    <property type="match status" value="1"/>
</dbReference>
<keyword evidence="1" id="KW-0812">Transmembrane</keyword>
<feature type="chain" id="PRO_5046306061" evidence="2">
    <location>
        <begin position="23"/>
        <end position="177"/>
    </location>
</feature>
<evidence type="ECO:0000313" key="4">
    <source>
        <dbReference type="Proteomes" id="UP000635853"/>
    </source>
</evidence>
<keyword evidence="1" id="KW-0472">Membrane</keyword>
<comment type="caution">
    <text evidence="3">The sequence shown here is derived from an EMBL/GenBank/DDBJ whole genome shotgun (WGS) entry which is preliminary data.</text>
</comment>
<keyword evidence="1" id="KW-1133">Transmembrane helix</keyword>
<dbReference type="InterPro" id="IPR022472">
    <property type="entry name" value="VPLPA-CTERM"/>
</dbReference>
<feature type="transmembrane region" description="Helical" evidence="1">
    <location>
        <begin position="148"/>
        <end position="167"/>
    </location>
</feature>
<dbReference type="EMBL" id="JAESIL010000085">
    <property type="protein sequence ID" value="MBL3579780.1"/>
    <property type="molecule type" value="Genomic_DNA"/>
</dbReference>
<dbReference type="Proteomes" id="UP000635853">
    <property type="component" value="Unassembled WGS sequence"/>
</dbReference>
<reference evidence="4" key="1">
    <citation type="submission" date="2021-01" db="EMBL/GenBank/DDBJ databases">
        <title>Draft genomes of Rhodovulum sulfidophilum.</title>
        <authorList>
            <person name="Guzman M.S."/>
        </authorList>
    </citation>
    <scope>NUCLEOTIDE SEQUENCE [LARGE SCALE GENOMIC DNA]</scope>
    <source>
        <strain evidence="4">AB19</strain>
    </source>
</reference>
<keyword evidence="4" id="KW-1185">Reference proteome</keyword>
<feature type="signal peptide" evidence="2">
    <location>
        <begin position="1"/>
        <end position="22"/>
    </location>
</feature>
<evidence type="ECO:0000313" key="3">
    <source>
        <dbReference type="EMBL" id="MBL3579780.1"/>
    </source>
</evidence>
<sequence length="177" mass="18502">MRPVLAAAALAATFALGGAASAATIVLDGSKEIRLTLNDVSNVVLSFSIDASAASYTNSGGYIKWSTREDGRQDADGPWGTCLECGYSGGDWALSYDPYSRSNTLTSDLELDFGKTLESVYVWIRPTYGTGTVSYDDGSQGAPDIEAVPLPAGGLLLISALGAAALLRQRQRARKAA</sequence>
<accession>A0ABS1RKL6</accession>
<evidence type="ECO:0000256" key="2">
    <source>
        <dbReference type="SAM" id="SignalP"/>
    </source>
</evidence>
<dbReference type="RefSeq" id="WP_081382107.1">
    <property type="nucleotide sequence ID" value="NZ_JAESIL010000085.1"/>
</dbReference>